<comment type="caution">
    <text evidence="1">The sequence shown here is derived from an EMBL/GenBank/DDBJ whole genome shotgun (WGS) entry which is preliminary data.</text>
</comment>
<sequence length="131" mass="14388">MFQKCEEGFSLSATSSSSVPYSLAFISSRTLVIEDRVAKATHNLDLLNTLNEVISQLSAAVQQLPEGVKEIFSSGVKLPLNNTFKRELLISYLDEEVMVARDKSGVPDVLVRMESLHTDASPTAVPEFVSR</sequence>
<dbReference type="Proteomes" id="UP001605036">
    <property type="component" value="Unassembled WGS sequence"/>
</dbReference>
<evidence type="ECO:0000313" key="1">
    <source>
        <dbReference type="EMBL" id="KAL2652164.1"/>
    </source>
</evidence>
<organism evidence="1 2">
    <name type="scientific">Riccia fluitans</name>
    <dbReference type="NCBI Taxonomy" id="41844"/>
    <lineage>
        <taxon>Eukaryota</taxon>
        <taxon>Viridiplantae</taxon>
        <taxon>Streptophyta</taxon>
        <taxon>Embryophyta</taxon>
        <taxon>Marchantiophyta</taxon>
        <taxon>Marchantiopsida</taxon>
        <taxon>Marchantiidae</taxon>
        <taxon>Marchantiales</taxon>
        <taxon>Ricciaceae</taxon>
        <taxon>Riccia</taxon>
    </lineage>
</organism>
<dbReference type="EMBL" id="JBHFFA010000001">
    <property type="protein sequence ID" value="KAL2652164.1"/>
    <property type="molecule type" value="Genomic_DNA"/>
</dbReference>
<dbReference type="AlphaFoldDB" id="A0ABD1ZPM3"/>
<name>A0ABD1ZPM3_9MARC</name>
<keyword evidence="2" id="KW-1185">Reference proteome</keyword>
<evidence type="ECO:0000313" key="2">
    <source>
        <dbReference type="Proteomes" id="UP001605036"/>
    </source>
</evidence>
<protein>
    <submittedName>
        <fullName evidence="1">Uncharacterized protein</fullName>
    </submittedName>
</protein>
<reference evidence="1 2" key="1">
    <citation type="submission" date="2024-09" db="EMBL/GenBank/DDBJ databases">
        <title>Chromosome-scale assembly of Riccia fluitans.</title>
        <authorList>
            <person name="Paukszto L."/>
            <person name="Sawicki J."/>
            <person name="Karawczyk K."/>
            <person name="Piernik-Szablinska J."/>
            <person name="Szczecinska M."/>
            <person name="Mazdziarz M."/>
        </authorList>
    </citation>
    <scope>NUCLEOTIDE SEQUENCE [LARGE SCALE GENOMIC DNA]</scope>
    <source>
        <strain evidence="1">Rf_01</strain>
        <tissue evidence="1">Aerial parts of the thallus</tissue>
    </source>
</reference>
<accession>A0ABD1ZPM3</accession>
<proteinExistence type="predicted"/>
<gene>
    <name evidence="1" type="ORF">R1flu_020292</name>
</gene>